<gene>
    <name evidence="5" type="ORF">E2L03_16880</name>
</gene>
<sequence>MRTKEPIMNSKTPKHILSSATIVLNKKQELLLIKGPKRGWEFPGGQVEEGESLVDAAVRETKEETGLDVEISKFCGIFQNTTDSICNTLYLANVIGGKLTTTPEALEVGFFPIEDALNMVTYRNFKERIEYCLDPTKQPFLVVF</sequence>
<accession>A0A4Y7WEL4</accession>
<dbReference type="PANTHER" id="PTHR43046">
    <property type="entry name" value="GDP-MANNOSE MANNOSYL HYDROLASE"/>
    <property type="match status" value="1"/>
</dbReference>
<evidence type="ECO:0000256" key="2">
    <source>
        <dbReference type="ARBA" id="ARBA00022801"/>
    </source>
</evidence>
<dbReference type="InterPro" id="IPR000086">
    <property type="entry name" value="NUDIX_hydrolase_dom"/>
</dbReference>
<dbReference type="InterPro" id="IPR015797">
    <property type="entry name" value="NUDIX_hydrolase-like_dom_sf"/>
</dbReference>
<evidence type="ECO:0000256" key="3">
    <source>
        <dbReference type="RuleBase" id="RU003476"/>
    </source>
</evidence>
<dbReference type="CDD" id="cd02883">
    <property type="entry name" value="NUDIX_Hydrolase"/>
    <property type="match status" value="1"/>
</dbReference>
<comment type="similarity">
    <text evidence="3">Belongs to the Nudix hydrolase family.</text>
</comment>
<dbReference type="GO" id="GO:0016787">
    <property type="term" value="F:hydrolase activity"/>
    <property type="evidence" value="ECO:0007669"/>
    <property type="project" value="UniProtKB-KW"/>
</dbReference>
<dbReference type="InterPro" id="IPR020476">
    <property type="entry name" value="Nudix_hydrolase"/>
</dbReference>
<evidence type="ECO:0000313" key="6">
    <source>
        <dbReference type="Proteomes" id="UP000298210"/>
    </source>
</evidence>
<dbReference type="PROSITE" id="PS51462">
    <property type="entry name" value="NUDIX"/>
    <property type="match status" value="1"/>
</dbReference>
<dbReference type="PROSITE" id="PS00893">
    <property type="entry name" value="NUDIX_BOX"/>
    <property type="match status" value="1"/>
</dbReference>
<dbReference type="PRINTS" id="PR00502">
    <property type="entry name" value="NUDIXFAMILY"/>
</dbReference>
<dbReference type="AlphaFoldDB" id="A0A4Y7WEL4"/>
<dbReference type="PANTHER" id="PTHR43046:SF2">
    <property type="entry name" value="8-OXO-DGTP DIPHOSPHATASE-RELATED"/>
    <property type="match status" value="1"/>
</dbReference>
<dbReference type="Proteomes" id="UP000298210">
    <property type="component" value="Unassembled WGS sequence"/>
</dbReference>
<proteinExistence type="inferred from homology"/>
<name>A0A4Y7WEL4_9BACI</name>
<comment type="cofactor">
    <cofactor evidence="1">
        <name>Mg(2+)</name>
        <dbReference type="ChEBI" id="CHEBI:18420"/>
    </cofactor>
</comment>
<dbReference type="Gene3D" id="3.90.79.10">
    <property type="entry name" value="Nucleoside Triphosphate Pyrophosphohydrolase"/>
    <property type="match status" value="1"/>
</dbReference>
<protein>
    <submittedName>
        <fullName evidence="5">NUDIX hydrolase</fullName>
    </submittedName>
</protein>
<evidence type="ECO:0000313" key="5">
    <source>
        <dbReference type="EMBL" id="TES46372.1"/>
    </source>
</evidence>
<dbReference type="Pfam" id="PF00293">
    <property type="entry name" value="NUDIX"/>
    <property type="match status" value="1"/>
</dbReference>
<comment type="caution">
    <text evidence="5">The sequence shown here is derived from an EMBL/GenBank/DDBJ whole genome shotgun (WGS) entry which is preliminary data.</text>
</comment>
<evidence type="ECO:0000256" key="1">
    <source>
        <dbReference type="ARBA" id="ARBA00001946"/>
    </source>
</evidence>
<reference evidence="5 6" key="1">
    <citation type="submission" date="2019-03" db="EMBL/GenBank/DDBJ databases">
        <authorList>
            <person name="Liu G."/>
        </authorList>
    </citation>
    <scope>NUCLEOTIDE SEQUENCE [LARGE SCALE GENOMIC DNA]</scope>
    <source>
        <strain evidence="5 6">DSM 19099</strain>
    </source>
</reference>
<organism evidence="5 6">
    <name type="scientific">Shouchella lehensis</name>
    <dbReference type="NCBI Taxonomy" id="300825"/>
    <lineage>
        <taxon>Bacteria</taxon>
        <taxon>Bacillati</taxon>
        <taxon>Bacillota</taxon>
        <taxon>Bacilli</taxon>
        <taxon>Bacillales</taxon>
        <taxon>Bacillaceae</taxon>
        <taxon>Shouchella</taxon>
    </lineage>
</organism>
<dbReference type="EMBL" id="SNUX01000004">
    <property type="protein sequence ID" value="TES46372.1"/>
    <property type="molecule type" value="Genomic_DNA"/>
</dbReference>
<dbReference type="SUPFAM" id="SSF55811">
    <property type="entry name" value="Nudix"/>
    <property type="match status" value="1"/>
</dbReference>
<dbReference type="InterPro" id="IPR020084">
    <property type="entry name" value="NUDIX_hydrolase_CS"/>
</dbReference>
<keyword evidence="2 3" id="KW-0378">Hydrolase</keyword>
<evidence type="ECO:0000259" key="4">
    <source>
        <dbReference type="PROSITE" id="PS51462"/>
    </source>
</evidence>
<feature type="domain" description="Nudix hydrolase" evidence="4">
    <location>
        <begin position="14"/>
        <end position="133"/>
    </location>
</feature>